<dbReference type="EMBL" id="JXJN01008775">
    <property type="status" value="NOT_ANNOTATED_CDS"/>
    <property type="molecule type" value="Genomic_DNA"/>
</dbReference>
<reference evidence="3" key="1">
    <citation type="submission" date="2015-01" db="EMBL/GenBank/DDBJ databases">
        <authorList>
            <person name="Aksoy S."/>
            <person name="Warren W."/>
            <person name="Wilson R.K."/>
        </authorList>
    </citation>
    <scope>NUCLEOTIDE SEQUENCE [LARGE SCALE GENOMIC DNA]</scope>
    <source>
        <strain evidence="3">IAEA</strain>
    </source>
</reference>
<feature type="region of interest" description="Disordered" evidence="1">
    <location>
        <begin position="7"/>
        <end position="46"/>
    </location>
</feature>
<protein>
    <submittedName>
        <fullName evidence="2">Uncharacterized protein</fullName>
    </submittedName>
</protein>
<evidence type="ECO:0000256" key="1">
    <source>
        <dbReference type="SAM" id="MobiDB-lite"/>
    </source>
</evidence>
<organism evidence="2 3">
    <name type="scientific">Glossina palpalis gambiensis</name>
    <dbReference type="NCBI Taxonomy" id="67801"/>
    <lineage>
        <taxon>Eukaryota</taxon>
        <taxon>Metazoa</taxon>
        <taxon>Ecdysozoa</taxon>
        <taxon>Arthropoda</taxon>
        <taxon>Hexapoda</taxon>
        <taxon>Insecta</taxon>
        <taxon>Pterygota</taxon>
        <taxon>Neoptera</taxon>
        <taxon>Endopterygota</taxon>
        <taxon>Diptera</taxon>
        <taxon>Brachycera</taxon>
        <taxon>Muscomorpha</taxon>
        <taxon>Hippoboscoidea</taxon>
        <taxon>Glossinidae</taxon>
        <taxon>Glossina</taxon>
    </lineage>
</organism>
<dbReference type="EMBL" id="JXJN01008774">
    <property type="status" value="NOT_ANNOTATED_CDS"/>
    <property type="molecule type" value="Genomic_DNA"/>
</dbReference>
<sequence length="135" mass="15287">MDWAEELKMSIRKTTARKGRRSRSRDLLKDTTSSAQTSQSLTSNSTNNRLIQNAVYGARTKQAFYCGISWYISIGPQLKNSGTASEGDLSDLTTPSHHSSQRPERHSSDLFLPNVHLFRNNRLTAINIIFYLKPK</sequence>
<keyword evidence="3" id="KW-1185">Reference proteome</keyword>
<proteinExistence type="predicted"/>
<accession>A0A1B0B5L9</accession>
<dbReference type="VEuPathDB" id="VectorBase:GPPI019643"/>
<dbReference type="EnsemblMetazoa" id="GPPI019643-RA">
    <property type="protein sequence ID" value="GPPI019643-PA"/>
    <property type="gene ID" value="GPPI019643"/>
</dbReference>
<feature type="compositionally biased region" description="Low complexity" evidence="1">
    <location>
        <begin position="31"/>
        <end position="46"/>
    </location>
</feature>
<feature type="region of interest" description="Disordered" evidence="1">
    <location>
        <begin position="82"/>
        <end position="106"/>
    </location>
</feature>
<evidence type="ECO:0000313" key="3">
    <source>
        <dbReference type="Proteomes" id="UP000092460"/>
    </source>
</evidence>
<dbReference type="Proteomes" id="UP000092460">
    <property type="component" value="Unassembled WGS sequence"/>
</dbReference>
<evidence type="ECO:0000313" key="2">
    <source>
        <dbReference type="EnsemblMetazoa" id="GPPI019643-PA"/>
    </source>
</evidence>
<dbReference type="AlphaFoldDB" id="A0A1B0B5L9"/>
<dbReference type="STRING" id="67801.A0A1B0B5L9"/>
<name>A0A1B0B5L9_9MUSC</name>
<reference evidence="2" key="2">
    <citation type="submission" date="2020-05" db="UniProtKB">
        <authorList>
            <consortium name="EnsemblMetazoa"/>
        </authorList>
    </citation>
    <scope>IDENTIFICATION</scope>
    <source>
        <strain evidence="2">IAEA</strain>
    </source>
</reference>
<feature type="compositionally biased region" description="Basic residues" evidence="1">
    <location>
        <begin position="10"/>
        <end position="23"/>
    </location>
</feature>